<dbReference type="EMBL" id="CP023690">
    <property type="protein sequence ID" value="QEV58539.1"/>
    <property type="molecule type" value="Genomic_DNA"/>
</dbReference>
<reference evidence="4 5" key="1">
    <citation type="submission" date="2017-09" db="EMBL/GenBank/DDBJ databases">
        <authorList>
            <person name="Lee N."/>
            <person name="Cho B.-K."/>
        </authorList>
    </citation>
    <scope>NUCLEOTIDE SEQUENCE [LARGE SCALE GENOMIC DNA]</scope>
    <source>
        <strain evidence="4 5">ATCC 27465</strain>
    </source>
</reference>
<dbReference type="InterPro" id="IPR036165">
    <property type="entry name" value="YefM-like_sf"/>
</dbReference>
<dbReference type="NCBIfam" id="TIGR01552">
    <property type="entry name" value="phd_fam"/>
    <property type="match status" value="1"/>
</dbReference>
<organism evidence="4 5">
    <name type="scientific">Streptomyces spectabilis</name>
    <dbReference type="NCBI Taxonomy" id="68270"/>
    <lineage>
        <taxon>Bacteria</taxon>
        <taxon>Bacillati</taxon>
        <taxon>Actinomycetota</taxon>
        <taxon>Actinomycetes</taxon>
        <taxon>Kitasatosporales</taxon>
        <taxon>Streptomycetaceae</taxon>
        <taxon>Streptomyces</taxon>
    </lineage>
</organism>
<dbReference type="AlphaFoldDB" id="A0A5P2X5J8"/>
<comment type="function">
    <text evidence="2">Antitoxin component of a type II toxin-antitoxin (TA) system.</text>
</comment>
<dbReference type="InterPro" id="IPR006442">
    <property type="entry name" value="Antitoxin_Phd/YefM"/>
</dbReference>
<dbReference type="KEGG" id="sspb:CP982_07300"/>
<dbReference type="Proteomes" id="UP000326505">
    <property type="component" value="Chromosome"/>
</dbReference>
<accession>A0A5P2X5J8</accession>
<evidence type="ECO:0000313" key="4">
    <source>
        <dbReference type="EMBL" id="QEV58539.1"/>
    </source>
</evidence>
<dbReference type="Gene3D" id="3.40.1620.10">
    <property type="entry name" value="YefM-like domain"/>
    <property type="match status" value="1"/>
</dbReference>
<proteinExistence type="inferred from homology"/>
<protein>
    <recommendedName>
        <fullName evidence="2">Antitoxin</fullName>
    </recommendedName>
</protein>
<dbReference type="SUPFAM" id="SSF143120">
    <property type="entry name" value="YefM-like"/>
    <property type="match status" value="1"/>
</dbReference>
<evidence type="ECO:0000256" key="2">
    <source>
        <dbReference type="RuleBase" id="RU362080"/>
    </source>
</evidence>
<sequence length="58" mass="6385">MDEEVKVQEARERFAQLLNGTQWQGKHIAITRHGKAAGVLVPPDWYERAVAALSGPGT</sequence>
<reference evidence="3 6" key="2">
    <citation type="submission" date="2020-08" db="EMBL/GenBank/DDBJ databases">
        <title>Genomic Encyclopedia of Type Strains, Phase III (KMG-III): the genomes of soil and plant-associated and newly described type strains.</title>
        <authorList>
            <person name="Whitman W."/>
        </authorList>
    </citation>
    <scope>NUCLEOTIDE SEQUENCE [LARGE SCALE GENOMIC DNA]</scope>
    <source>
        <strain evidence="3 6">CECT 3146</strain>
    </source>
</reference>
<evidence type="ECO:0000313" key="6">
    <source>
        <dbReference type="Proteomes" id="UP000549009"/>
    </source>
</evidence>
<keyword evidence="6" id="KW-1185">Reference proteome</keyword>
<evidence type="ECO:0000313" key="5">
    <source>
        <dbReference type="Proteomes" id="UP000326505"/>
    </source>
</evidence>
<dbReference type="Proteomes" id="UP000549009">
    <property type="component" value="Unassembled WGS sequence"/>
</dbReference>
<gene>
    <name evidence="4" type="ORF">CP982_07300</name>
    <name evidence="3" type="ORF">FHS40_007402</name>
</gene>
<dbReference type="EMBL" id="JACHJD010000018">
    <property type="protein sequence ID" value="MBB5108281.1"/>
    <property type="molecule type" value="Genomic_DNA"/>
</dbReference>
<dbReference type="RefSeq" id="WP_150509740.1">
    <property type="nucleotide sequence ID" value="NZ_BMSQ01000020.1"/>
</dbReference>
<evidence type="ECO:0000313" key="3">
    <source>
        <dbReference type="EMBL" id="MBB5108281.1"/>
    </source>
</evidence>
<comment type="similarity">
    <text evidence="1 2">Belongs to the phD/YefM antitoxin family.</text>
</comment>
<evidence type="ECO:0000256" key="1">
    <source>
        <dbReference type="ARBA" id="ARBA00009981"/>
    </source>
</evidence>
<name>A0A5P2X5J8_STRST</name>
<dbReference type="OrthoDB" id="5196460at2"/>
<dbReference type="Pfam" id="PF02604">
    <property type="entry name" value="PhdYeFM_antitox"/>
    <property type="match status" value="1"/>
</dbReference>